<evidence type="ECO:0000313" key="4">
    <source>
        <dbReference type="Proteomes" id="UP001294412"/>
    </source>
</evidence>
<name>A0ABU5HZD6_9HYPH</name>
<reference evidence="3 4" key="1">
    <citation type="submission" date="2023-12" db="EMBL/GenBank/DDBJ databases">
        <title>Description of Novel Strain Fulvimarina sp. 2208YS6-2-32 isolated from Uroteuthis (Photololigo) edulis.</title>
        <authorList>
            <person name="Park J.-S."/>
        </authorList>
    </citation>
    <scope>NUCLEOTIDE SEQUENCE [LARGE SCALE GENOMIC DNA]</scope>
    <source>
        <strain evidence="3 4">2208YS6-2-32</strain>
    </source>
</reference>
<sequence length="483" mass="50042">MASAIENSIRRALEAGDFESPHFRQGVYAAAERAIERVLAATDDEAVAVAKRREFEDAIAAVEADYGPGSASNKDRAVSPGGTEGDGAPISLHGQHDGDFPADLRQDGGTGSPADGPAGVEAAPAAVPEMGLPGSRTGPVVGVPVLDAQTREPAGDKRVPEPVLGEADAPAWGAGPQALAEDGRQDRDGDGPRNRAPRAFAPPPRVDAAGDEPFEQGLDLGRVTPQQEPSGRAADDPDSVVTASGPLYTGDRGGEGADNPRSRQGFDDWRPGAKSGERKARKKRGGFLVSAIIGLLFLFLLAAAAYLLVPFLVSTASNEAPRSAAEGEAGGEDPGDGRNWISIFSGREIDQISTPNGGRVTSETAPNGADAVRISAPQGDDGGEIGFLVGRGVMSRLSGRQVQAELTVGSIDGAERTFTVRCLFEGESRCGRQRFTVQQVSAPFVFVIDLTAVEGEAGEIAIDPSIGEGTDLLVYGLRLTSMG</sequence>
<feature type="region of interest" description="Disordered" evidence="1">
    <location>
        <begin position="66"/>
        <end position="121"/>
    </location>
</feature>
<feature type="compositionally biased region" description="Basic and acidic residues" evidence="1">
    <location>
        <begin position="252"/>
        <end position="278"/>
    </location>
</feature>
<keyword evidence="2" id="KW-1133">Transmembrane helix</keyword>
<keyword evidence="2" id="KW-0812">Transmembrane</keyword>
<feature type="compositionally biased region" description="Basic and acidic residues" evidence="1">
    <location>
        <begin position="181"/>
        <end position="193"/>
    </location>
</feature>
<keyword evidence="2" id="KW-0472">Membrane</keyword>
<feature type="compositionally biased region" description="Basic and acidic residues" evidence="1">
    <location>
        <begin position="94"/>
        <end position="106"/>
    </location>
</feature>
<feature type="region of interest" description="Disordered" evidence="1">
    <location>
        <begin position="147"/>
        <end position="281"/>
    </location>
</feature>
<organism evidence="3 4">
    <name type="scientific">Fulvimarina uroteuthidis</name>
    <dbReference type="NCBI Taxonomy" id="3098149"/>
    <lineage>
        <taxon>Bacteria</taxon>
        <taxon>Pseudomonadati</taxon>
        <taxon>Pseudomonadota</taxon>
        <taxon>Alphaproteobacteria</taxon>
        <taxon>Hyphomicrobiales</taxon>
        <taxon>Aurantimonadaceae</taxon>
        <taxon>Fulvimarina</taxon>
    </lineage>
</organism>
<dbReference type="EMBL" id="JAXLPB010000001">
    <property type="protein sequence ID" value="MDY8108222.1"/>
    <property type="molecule type" value="Genomic_DNA"/>
</dbReference>
<evidence type="ECO:0000313" key="3">
    <source>
        <dbReference type="EMBL" id="MDY8108222.1"/>
    </source>
</evidence>
<accession>A0ABU5HZD6</accession>
<protein>
    <submittedName>
        <fullName evidence="3">Uncharacterized protein</fullName>
    </submittedName>
</protein>
<dbReference type="RefSeq" id="WP_322185667.1">
    <property type="nucleotide sequence ID" value="NZ_JAXLPB010000001.1"/>
</dbReference>
<proteinExistence type="predicted"/>
<feature type="transmembrane region" description="Helical" evidence="2">
    <location>
        <begin position="287"/>
        <end position="313"/>
    </location>
</feature>
<gene>
    <name evidence="3" type="ORF">U0C82_03535</name>
</gene>
<evidence type="ECO:0000256" key="1">
    <source>
        <dbReference type="SAM" id="MobiDB-lite"/>
    </source>
</evidence>
<keyword evidence="4" id="KW-1185">Reference proteome</keyword>
<dbReference type="Proteomes" id="UP001294412">
    <property type="component" value="Unassembled WGS sequence"/>
</dbReference>
<feature type="compositionally biased region" description="Basic and acidic residues" evidence="1">
    <location>
        <begin position="149"/>
        <end position="160"/>
    </location>
</feature>
<comment type="caution">
    <text evidence="3">The sequence shown here is derived from an EMBL/GenBank/DDBJ whole genome shotgun (WGS) entry which is preliminary data.</text>
</comment>
<evidence type="ECO:0000256" key="2">
    <source>
        <dbReference type="SAM" id="Phobius"/>
    </source>
</evidence>